<reference evidence="2 3" key="1">
    <citation type="submission" date="2017-08" db="EMBL/GenBank/DDBJ databases">
        <title>Infants hospitalized years apart are colonized by the same room-sourced microbial strains.</title>
        <authorList>
            <person name="Brooks B."/>
            <person name="Olm M.R."/>
            <person name="Firek B.A."/>
            <person name="Baker R."/>
            <person name="Thomas B.C."/>
            <person name="Morowitz M.J."/>
            <person name="Banfield J.F."/>
        </authorList>
    </citation>
    <scope>NUCLEOTIDE SEQUENCE [LARGE SCALE GENOMIC DNA]</scope>
    <source>
        <strain evidence="2">S2_006_000_R2_64</strain>
    </source>
</reference>
<name>A0A2W5FPD1_9BACT</name>
<feature type="transmembrane region" description="Helical" evidence="1">
    <location>
        <begin position="31"/>
        <end position="50"/>
    </location>
</feature>
<comment type="caution">
    <text evidence="2">The sequence shown here is derived from an EMBL/GenBank/DDBJ whole genome shotgun (WGS) entry which is preliminary data.</text>
</comment>
<feature type="transmembrane region" description="Helical" evidence="1">
    <location>
        <begin position="62"/>
        <end position="82"/>
    </location>
</feature>
<organism evidence="2 3">
    <name type="scientific">Micavibrio aeruginosavorus</name>
    <dbReference type="NCBI Taxonomy" id="349221"/>
    <lineage>
        <taxon>Bacteria</taxon>
        <taxon>Pseudomonadati</taxon>
        <taxon>Bdellovibrionota</taxon>
        <taxon>Bdellovibrionia</taxon>
        <taxon>Bdellovibrionales</taxon>
        <taxon>Pseudobdellovibrionaceae</taxon>
        <taxon>Micavibrio</taxon>
    </lineage>
</organism>
<feature type="transmembrane region" description="Helical" evidence="1">
    <location>
        <begin position="159"/>
        <end position="176"/>
    </location>
</feature>
<dbReference type="EMBL" id="QFOT01000054">
    <property type="protein sequence ID" value="PZP55710.1"/>
    <property type="molecule type" value="Genomic_DNA"/>
</dbReference>
<feature type="transmembrane region" description="Helical" evidence="1">
    <location>
        <begin position="188"/>
        <end position="207"/>
    </location>
</feature>
<sequence>MSDKDINKTIDDLCCGLKPCNRLRNPIWRSLLWMVIVISYVFSIALLVAPQMDNMERMSHHHFLYEIVLSFATGITASIVTFMLSVPDSRGREWLYSVPLTLFAVHMLWMLVRFGVEGFGVVPSDWFGHCWMDMMLMAGVPAALVLVLIKRGATVRPRLLAINAVLAVASFGWIGMRLICPFETIGKAYFINFLPFLVCGIAVGFLAKRLFRW</sequence>
<keyword evidence="1" id="KW-0472">Membrane</keyword>
<dbReference type="AlphaFoldDB" id="A0A2W5FPD1"/>
<dbReference type="Proteomes" id="UP000249739">
    <property type="component" value="Unassembled WGS sequence"/>
</dbReference>
<keyword evidence="1" id="KW-1133">Transmembrane helix</keyword>
<accession>A0A2W5FPD1</accession>
<gene>
    <name evidence="2" type="ORF">DI586_06000</name>
</gene>
<proteinExistence type="predicted"/>
<feature type="transmembrane region" description="Helical" evidence="1">
    <location>
        <begin position="126"/>
        <end position="147"/>
    </location>
</feature>
<keyword evidence="1" id="KW-0812">Transmembrane</keyword>
<evidence type="ECO:0008006" key="4">
    <source>
        <dbReference type="Google" id="ProtNLM"/>
    </source>
</evidence>
<protein>
    <recommendedName>
        <fullName evidence="4">DUF1109 domain-containing protein</fullName>
    </recommendedName>
</protein>
<evidence type="ECO:0000256" key="1">
    <source>
        <dbReference type="SAM" id="Phobius"/>
    </source>
</evidence>
<dbReference type="Pfam" id="PF06532">
    <property type="entry name" value="NrsF"/>
    <property type="match status" value="1"/>
</dbReference>
<evidence type="ECO:0000313" key="2">
    <source>
        <dbReference type="EMBL" id="PZP55710.1"/>
    </source>
</evidence>
<dbReference type="InterPro" id="IPR009495">
    <property type="entry name" value="NrsF"/>
</dbReference>
<evidence type="ECO:0000313" key="3">
    <source>
        <dbReference type="Proteomes" id="UP000249739"/>
    </source>
</evidence>
<feature type="transmembrane region" description="Helical" evidence="1">
    <location>
        <begin position="94"/>
        <end position="114"/>
    </location>
</feature>